<proteinExistence type="predicted"/>
<organism evidence="2 3">
    <name type="scientific">Stackebrandtia nassauensis (strain DSM 44728 / CIP 108903 / NRRL B-16338 / NBRC 102104 / LLR-40K-21)</name>
    <dbReference type="NCBI Taxonomy" id="446470"/>
    <lineage>
        <taxon>Bacteria</taxon>
        <taxon>Bacillati</taxon>
        <taxon>Actinomycetota</taxon>
        <taxon>Actinomycetes</taxon>
        <taxon>Glycomycetales</taxon>
        <taxon>Glycomycetaceae</taxon>
        <taxon>Stackebrandtia</taxon>
    </lineage>
</organism>
<evidence type="ECO:0000259" key="1">
    <source>
        <dbReference type="Pfam" id="PF05175"/>
    </source>
</evidence>
<dbReference type="InterPro" id="IPR002052">
    <property type="entry name" value="DNA_methylase_N6_adenine_CS"/>
</dbReference>
<dbReference type="GO" id="GO:0003676">
    <property type="term" value="F:nucleic acid binding"/>
    <property type="evidence" value="ECO:0007669"/>
    <property type="project" value="InterPro"/>
</dbReference>
<dbReference type="GO" id="GO:0032259">
    <property type="term" value="P:methylation"/>
    <property type="evidence" value="ECO:0007669"/>
    <property type="project" value="UniProtKB-KW"/>
</dbReference>
<dbReference type="Proteomes" id="UP000000844">
    <property type="component" value="Chromosome"/>
</dbReference>
<dbReference type="PANTHER" id="PTHR18895:SF74">
    <property type="entry name" value="MTRF1L RELEASE FACTOR GLUTAMINE METHYLTRANSFERASE"/>
    <property type="match status" value="1"/>
</dbReference>
<feature type="domain" description="Methyltransferase small" evidence="1">
    <location>
        <begin position="177"/>
        <end position="315"/>
    </location>
</feature>
<dbReference type="Pfam" id="PF05175">
    <property type="entry name" value="MTS"/>
    <property type="match status" value="1"/>
</dbReference>
<evidence type="ECO:0000313" key="2">
    <source>
        <dbReference type="EMBL" id="ADD41488.1"/>
    </source>
</evidence>
<evidence type="ECO:0000313" key="3">
    <source>
        <dbReference type="Proteomes" id="UP000000844"/>
    </source>
</evidence>
<keyword evidence="3" id="KW-1185">Reference proteome</keyword>
<name>D3PYC1_STANL</name>
<dbReference type="SUPFAM" id="SSF53335">
    <property type="entry name" value="S-adenosyl-L-methionine-dependent methyltransferases"/>
    <property type="match status" value="1"/>
</dbReference>
<keyword evidence="2" id="KW-0489">Methyltransferase</keyword>
<dbReference type="InterPro" id="IPR007848">
    <property type="entry name" value="Small_mtfrase_dom"/>
</dbReference>
<dbReference type="GO" id="GO:0036009">
    <property type="term" value="F:protein-glutamine N-methyltransferase activity"/>
    <property type="evidence" value="ECO:0007669"/>
    <property type="project" value="TreeGrafter"/>
</dbReference>
<dbReference type="AlphaFoldDB" id="D3PYC1"/>
<dbReference type="InterPro" id="IPR029063">
    <property type="entry name" value="SAM-dependent_MTases_sf"/>
</dbReference>
<dbReference type="CDD" id="cd02440">
    <property type="entry name" value="AdoMet_MTases"/>
    <property type="match status" value="1"/>
</dbReference>
<dbReference type="InterPro" id="IPR050320">
    <property type="entry name" value="N5-glutamine_MTase"/>
</dbReference>
<gene>
    <name evidence="2" type="ordered locus">Snas_1791</name>
</gene>
<dbReference type="OrthoDB" id="267914at2"/>
<dbReference type="RefSeq" id="WP_013017059.1">
    <property type="nucleotide sequence ID" value="NC_013947.1"/>
</dbReference>
<protein>
    <submittedName>
        <fullName evidence="2">Methyltransferase small</fullName>
    </submittedName>
</protein>
<keyword evidence="2" id="KW-0808">Transferase</keyword>
<dbReference type="eggNOG" id="COG2890">
    <property type="taxonomic scope" value="Bacteria"/>
</dbReference>
<dbReference type="HOGENOM" id="CLU_046655_1_0_11"/>
<accession>D3PYC1</accession>
<dbReference type="PROSITE" id="PS00092">
    <property type="entry name" value="N6_MTASE"/>
    <property type="match status" value="1"/>
</dbReference>
<dbReference type="STRING" id="446470.Snas_1791"/>
<dbReference type="PANTHER" id="PTHR18895">
    <property type="entry name" value="HEMK METHYLTRANSFERASE"/>
    <property type="match status" value="1"/>
</dbReference>
<dbReference type="KEGG" id="sna:Snas_1791"/>
<dbReference type="EMBL" id="CP001778">
    <property type="protein sequence ID" value="ADD41488.1"/>
    <property type="molecule type" value="Genomic_DNA"/>
</dbReference>
<sequence length="378" mass="41251">MEAREEAPDVRVWWDEGLVERSARWRSARGAPPPGKIVVADSSVPVAVAVRNASQGVAMLWHGPFVEARRLLSRMRKRWDRKPVTSSGDVAMDFYRHRQARKNRARVLGMVLVELDADRLAELGADDGLAAAIRDAYGDLDEPVVVSVRDLLGVLSAYQWQREGVWVEALGERIHPRYGVFSPTRDEYVDLVAAAPLPEGATVFDIGTGTGVLAALLAKRGARVVATDIAPRAVECAADNMTRLGLDDRVEVVEADLFPPGRADVVLCNPPWLPGTPNSTLDAAVFDHGGRMLSGFLDGVAAHLNPGGEAWLVISDLAERLYIREPGELERMVDAAGLRVLDRTHVPPRHPASRDATDPLADARGAERVWLWRLAAGD</sequence>
<reference evidence="2 3" key="1">
    <citation type="journal article" date="2009" name="Stand. Genomic Sci.">
        <title>Complete genome sequence of Stackebrandtia nassauensis type strain (LLR-40K-21).</title>
        <authorList>
            <person name="Munk C."/>
            <person name="Lapidus A."/>
            <person name="Copeland A."/>
            <person name="Jando M."/>
            <person name="Mayilraj S."/>
            <person name="Glavina Del Rio T."/>
            <person name="Nolan M."/>
            <person name="Chen F."/>
            <person name="Lucas S."/>
            <person name="Tice H."/>
            <person name="Cheng J.F."/>
            <person name="Han C."/>
            <person name="Detter J.C."/>
            <person name="Bruce D."/>
            <person name="Goodwin L."/>
            <person name="Chain P."/>
            <person name="Pitluck S."/>
            <person name="Goker M."/>
            <person name="Ovchinikova G."/>
            <person name="Pati A."/>
            <person name="Ivanova N."/>
            <person name="Mavromatis K."/>
            <person name="Chen A."/>
            <person name="Palaniappan K."/>
            <person name="Land M."/>
            <person name="Hauser L."/>
            <person name="Chang Y.J."/>
            <person name="Jeffries C.D."/>
            <person name="Bristow J."/>
            <person name="Eisen J.A."/>
            <person name="Markowitz V."/>
            <person name="Hugenholtz P."/>
            <person name="Kyrpides N.C."/>
            <person name="Klenk H.P."/>
        </authorList>
    </citation>
    <scope>NUCLEOTIDE SEQUENCE [LARGE SCALE GENOMIC DNA]</scope>
    <source>
        <strain evidence="3">DSM 44728 / CIP 108903 / NRRL B-16338 / NBRC 102104 / LLR-40K-21</strain>
    </source>
</reference>
<dbReference type="Gene3D" id="3.40.50.150">
    <property type="entry name" value="Vaccinia Virus protein VP39"/>
    <property type="match status" value="1"/>
</dbReference>